<dbReference type="GO" id="GO:0005829">
    <property type="term" value="C:cytosol"/>
    <property type="evidence" value="ECO:0007669"/>
    <property type="project" value="TreeGrafter"/>
</dbReference>
<comment type="catalytic activity">
    <reaction evidence="6 8">
        <text>dCMP + ATP = dCDP + ADP</text>
        <dbReference type="Rhea" id="RHEA:25094"/>
        <dbReference type="ChEBI" id="CHEBI:30616"/>
        <dbReference type="ChEBI" id="CHEBI:57566"/>
        <dbReference type="ChEBI" id="CHEBI:58593"/>
        <dbReference type="ChEBI" id="CHEBI:456216"/>
        <dbReference type="EC" id="2.7.4.25"/>
    </reaction>
</comment>
<sequence length="239" mass="26579">MNSIEKQIKNERNGYIMSMNIAIDGPAGAGKSTIAKKLAKELGFIYVDTGAMYRAMAYYFLTNGIASSDEAKIAEACQDVDVTIAYENNEQQVILNGKNVNGFIRTEEVGNMASATSVYPVVRTKLVELQRKLAESTDVIMDGRDIGTCVLPKAQVKIYLTAGSKTRAQRRYDELTAKGVSCDFDEIEKDIIDRDYRDMHRETSPLKQAEDAVLVDSSEMDIDEVVEAIRSIYEEKKGC</sequence>
<evidence type="ECO:0000256" key="6">
    <source>
        <dbReference type="ARBA" id="ARBA00047615"/>
    </source>
</evidence>
<evidence type="ECO:0000313" key="10">
    <source>
        <dbReference type="EMBL" id="EEG95617.1"/>
    </source>
</evidence>
<dbReference type="InterPro" id="IPR003136">
    <property type="entry name" value="Cytidylate_kin"/>
</dbReference>
<comment type="caution">
    <text evidence="10">The sequence shown here is derived from an EMBL/GenBank/DDBJ whole genome shotgun (WGS) entry which is preliminary data.</text>
</comment>
<protein>
    <recommendedName>
        <fullName evidence="8">Cytidylate kinase</fullName>
        <shortName evidence="8">CK</shortName>
        <ecNumber evidence="8">2.7.4.25</ecNumber>
    </recommendedName>
    <alternativeName>
        <fullName evidence="8">Cytidine monophosphate kinase</fullName>
        <shortName evidence="8">CMP kinase</shortName>
    </alternativeName>
</protein>
<dbReference type="GO" id="GO:0036430">
    <property type="term" value="F:CMP kinase activity"/>
    <property type="evidence" value="ECO:0007669"/>
    <property type="project" value="RHEA"/>
</dbReference>
<evidence type="ECO:0000313" key="11">
    <source>
        <dbReference type="Proteomes" id="UP000003561"/>
    </source>
</evidence>
<dbReference type="SUPFAM" id="SSF52540">
    <property type="entry name" value="P-loop containing nucleoside triphosphate hydrolases"/>
    <property type="match status" value="1"/>
</dbReference>
<name>C0FP51_9FIRM</name>
<dbReference type="GO" id="GO:0005524">
    <property type="term" value="F:ATP binding"/>
    <property type="evidence" value="ECO:0007669"/>
    <property type="project" value="UniProtKB-UniRule"/>
</dbReference>
<dbReference type="CDD" id="cd02020">
    <property type="entry name" value="CMPK"/>
    <property type="match status" value="1"/>
</dbReference>
<dbReference type="GO" id="GO:0015949">
    <property type="term" value="P:nucleobase-containing small molecule interconversion"/>
    <property type="evidence" value="ECO:0007669"/>
    <property type="project" value="TreeGrafter"/>
</dbReference>
<keyword evidence="2 8" id="KW-0808">Transferase</keyword>
<feature type="binding site" evidence="8">
    <location>
        <begin position="25"/>
        <end position="33"/>
    </location>
    <ligand>
        <name>ATP</name>
        <dbReference type="ChEBI" id="CHEBI:30616"/>
    </ligand>
</feature>
<dbReference type="EMBL" id="ACFY01000023">
    <property type="protein sequence ID" value="EEG95617.1"/>
    <property type="molecule type" value="Genomic_DNA"/>
</dbReference>
<dbReference type="PANTHER" id="PTHR21299:SF2">
    <property type="entry name" value="CYTIDYLATE KINASE"/>
    <property type="match status" value="1"/>
</dbReference>
<dbReference type="HAMAP" id="MF_00238">
    <property type="entry name" value="Cytidyl_kinase_type1"/>
    <property type="match status" value="1"/>
</dbReference>
<keyword evidence="5 8" id="KW-0067">ATP-binding</keyword>
<gene>
    <name evidence="8 10" type="primary">cmk</name>
    <name evidence="10" type="ORF">ROSEINA2194_00503</name>
</gene>
<dbReference type="EC" id="2.7.4.25" evidence="8"/>
<dbReference type="InterPro" id="IPR027417">
    <property type="entry name" value="P-loop_NTPase"/>
</dbReference>
<evidence type="ECO:0000259" key="9">
    <source>
        <dbReference type="Pfam" id="PF02224"/>
    </source>
</evidence>
<dbReference type="PANTHER" id="PTHR21299">
    <property type="entry name" value="CYTIDYLATE KINASE/PANTOATE-BETA-ALANINE LIGASE"/>
    <property type="match status" value="1"/>
</dbReference>
<keyword evidence="8" id="KW-0963">Cytoplasm</keyword>
<dbReference type="eggNOG" id="COG0283">
    <property type="taxonomic scope" value="Bacteria"/>
</dbReference>
<dbReference type="Gene3D" id="3.40.50.300">
    <property type="entry name" value="P-loop containing nucleotide triphosphate hydrolases"/>
    <property type="match status" value="1"/>
</dbReference>
<dbReference type="NCBIfam" id="TIGR00017">
    <property type="entry name" value="cmk"/>
    <property type="match status" value="1"/>
</dbReference>
<keyword evidence="3 8" id="KW-0547">Nucleotide-binding</keyword>
<evidence type="ECO:0000256" key="8">
    <source>
        <dbReference type="HAMAP-Rule" id="MF_00238"/>
    </source>
</evidence>
<dbReference type="InterPro" id="IPR011994">
    <property type="entry name" value="Cytidylate_kinase_dom"/>
</dbReference>
<dbReference type="GO" id="GO:0006220">
    <property type="term" value="P:pyrimidine nucleotide metabolic process"/>
    <property type="evidence" value="ECO:0007669"/>
    <property type="project" value="UniProtKB-UniRule"/>
</dbReference>
<comment type="catalytic activity">
    <reaction evidence="7 8">
        <text>CMP + ATP = CDP + ADP</text>
        <dbReference type="Rhea" id="RHEA:11600"/>
        <dbReference type="ChEBI" id="CHEBI:30616"/>
        <dbReference type="ChEBI" id="CHEBI:58069"/>
        <dbReference type="ChEBI" id="CHEBI:60377"/>
        <dbReference type="ChEBI" id="CHEBI:456216"/>
        <dbReference type="EC" id="2.7.4.25"/>
    </reaction>
</comment>
<dbReference type="Proteomes" id="UP000003561">
    <property type="component" value="Unassembled WGS sequence"/>
</dbReference>
<dbReference type="Pfam" id="PF02224">
    <property type="entry name" value="Cytidylate_kin"/>
    <property type="match status" value="1"/>
</dbReference>
<comment type="similarity">
    <text evidence="1 8">Belongs to the cytidylate kinase family. Type 1 subfamily.</text>
</comment>
<proteinExistence type="inferred from homology"/>
<evidence type="ECO:0000256" key="5">
    <source>
        <dbReference type="ARBA" id="ARBA00022840"/>
    </source>
</evidence>
<comment type="subcellular location">
    <subcellularLocation>
        <location evidence="8">Cytoplasm</location>
    </subcellularLocation>
</comment>
<accession>C0FP51</accession>
<dbReference type="AlphaFoldDB" id="C0FP51"/>
<feature type="domain" description="Cytidylate kinase" evidence="9">
    <location>
        <begin position="21"/>
        <end position="233"/>
    </location>
</feature>
<organism evidence="10 11">
    <name type="scientific">Roseburia inulinivorans DSM 16841</name>
    <dbReference type="NCBI Taxonomy" id="622312"/>
    <lineage>
        <taxon>Bacteria</taxon>
        <taxon>Bacillati</taxon>
        <taxon>Bacillota</taxon>
        <taxon>Clostridia</taxon>
        <taxon>Lachnospirales</taxon>
        <taxon>Lachnospiraceae</taxon>
        <taxon>Roseburia</taxon>
    </lineage>
</organism>
<evidence type="ECO:0000256" key="1">
    <source>
        <dbReference type="ARBA" id="ARBA00009427"/>
    </source>
</evidence>
<evidence type="ECO:0000256" key="3">
    <source>
        <dbReference type="ARBA" id="ARBA00022741"/>
    </source>
</evidence>
<evidence type="ECO:0000256" key="4">
    <source>
        <dbReference type="ARBA" id="ARBA00022777"/>
    </source>
</evidence>
<dbReference type="GO" id="GO:0036431">
    <property type="term" value="F:dCMP kinase activity"/>
    <property type="evidence" value="ECO:0007669"/>
    <property type="project" value="InterPro"/>
</dbReference>
<evidence type="ECO:0000256" key="7">
    <source>
        <dbReference type="ARBA" id="ARBA00048478"/>
    </source>
</evidence>
<evidence type="ECO:0000256" key="2">
    <source>
        <dbReference type="ARBA" id="ARBA00022679"/>
    </source>
</evidence>
<reference evidence="10 11" key="1">
    <citation type="submission" date="2009-02" db="EMBL/GenBank/DDBJ databases">
        <authorList>
            <person name="Fulton L."/>
            <person name="Clifton S."/>
            <person name="Fulton B."/>
            <person name="Xu J."/>
            <person name="Minx P."/>
            <person name="Pepin K.H."/>
            <person name="Johnson M."/>
            <person name="Bhonagiri V."/>
            <person name="Nash W.E."/>
            <person name="Mardis E.R."/>
            <person name="Wilson R.K."/>
        </authorList>
    </citation>
    <scope>NUCLEOTIDE SEQUENCE [LARGE SCALE GENOMIC DNA]</scope>
    <source>
        <strain evidence="10 11">DSM 16841</strain>
    </source>
</reference>
<reference evidence="10 11" key="2">
    <citation type="submission" date="2009-03" db="EMBL/GenBank/DDBJ databases">
        <title>Draft genome sequence of Roseburia inulinivorans (DSM 16841).</title>
        <authorList>
            <person name="Sudarsanam P."/>
            <person name="Ley R."/>
            <person name="Guruge J."/>
            <person name="Turnbaugh P.J."/>
            <person name="Mahowald M."/>
            <person name="Liep D."/>
            <person name="Gordon J."/>
        </authorList>
    </citation>
    <scope>NUCLEOTIDE SEQUENCE [LARGE SCALE GENOMIC DNA]</scope>
    <source>
        <strain evidence="10 11">DSM 16841</strain>
    </source>
</reference>
<keyword evidence="4 8" id="KW-0418">Kinase</keyword>